<comment type="subcellular location">
    <subcellularLocation>
        <location evidence="1">Membrane</location>
    </subcellularLocation>
</comment>
<dbReference type="InterPro" id="IPR026910">
    <property type="entry name" value="Shisa"/>
</dbReference>
<protein>
    <submittedName>
        <fullName evidence="7">Uncharacterized protein</fullName>
    </submittedName>
</protein>
<evidence type="ECO:0000256" key="5">
    <source>
        <dbReference type="SAM" id="MobiDB-lite"/>
    </source>
</evidence>
<evidence type="ECO:0000256" key="1">
    <source>
        <dbReference type="ARBA" id="ARBA00004370"/>
    </source>
</evidence>
<sequence>FFALDNATYCSDCSLSESCCSDKVCRQRCYYCSSISCSCTYDYQCDIGEDCCRGVCSSYCDWSGGAIAGAIIGTIIFFAIIISIVSCCCCACCPYYLYRTPGTVIITGEQPQQQMVSTHTHMTKQQVHVPPSVNYNQPPPAGYNPPPQGFNQAPPPYPGYPPPPNQYPPPPGKAQAAPDMYGPLFMNKLPVNDSLYSNLTASNLSNYYLTSNRRLKNCARTMASKKLLCFLIVYFFALGSATYCNDDNDCFKSESCCSDKVCRQRCYYCSYDYQCGTNEQCSSSADYQCGSSKKCCNSKCISSSSSCYCTYDSDYDIGEDCCGGVCSSSYCGWSGGAIAGAIIGTIIFFAIIISIVSCLCCACCPYYRCRTPGTVVVTGQQPQQQMVSTHTHLTTQQVYVPPSVNYNQPPPVGYNLPAEGFSQAPPPYLSYPPPPNQYPPPPGQA</sequence>
<feature type="transmembrane region" description="Helical" evidence="6">
    <location>
        <begin position="223"/>
        <end position="243"/>
    </location>
</feature>
<dbReference type="PANTHER" id="PTHR31395:SF23">
    <property type="entry name" value="GEO05642P1"/>
    <property type="match status" value="1"/>
</dbReference>
<dbReference type="AlphaFoldDB" id="A0AAU9XXV5"/>
<accession>A0AAU9XXV5</accession>
<evidence type="ECO:0000313" key="7">
    <source>
        <dbReference type="EMBL" id="CAH3161027.1"/>
    </source>
</evidence>
<feature type="compositionally biased region" description="Pro residues" evidence="5">
    <location>
        <begin position="424"/>
        <end position="445"/>
    </location>
</feature>
<organism evidence="7 8">
    <name type="scientific">Pocillopora meandrina</name>
    <dbReference type="NCBI Taxonomy" id="46732"/>
    <lineage>
        <taxon>Eukaryota</taxon>
        <taxon>Metazoa</taxon>
        <taxon>Cnidaria</taxon>
        <taxon>Anthozoa</taxon>
        <taxon>Hexacorallia</taxon>
        <taxon>Scleractinia</taxon>
        <taxon>Astrocoeniina</taxon>
        <taxon>Pocilloporidae</taxon>
        <taxon>Pocillopora</taxon>
    </lineage>
</organism>
<keyword evidence="3 6" id="KW-1133">Transmembrane helix</keyword>
<evidence type="ECO:0000256" key="2">
    <source>
        <dbReference type="ARBA" id="ARBA00022692"/>
    </source>
</evidence>
<reference evidence="7 8" key="1">
    <citation type="submission" date="2022-05" db="EMBL/GenBank/DDBJ databases">
        <authorList>
            <consortium name="Genoscope - CEA"/>
            <person name="William W."/>
        </authorList>
    </citation>
    <scope>NUCLEOTIDE SEQUENCE [LARGE SCALE GENOMIC DNA]</scope>
</reference>
<feature type="non-terminal residue" evidence="7">
    <location>
        <position position="445"/>
    </location>
</feature>
<evidence type="ECO:0000313" key="8">
    <source>
        <dbReference type="Proteomes" id="UP001159428"/>
    </source>
</evidence>
<feature type="compositionally biased region" description="Pro residues" evidence="5">
    <location>
        <begin position="137"/>
        <end position="172"/>
    </location>
</feature>
<evidence type="ECO:0000256" key="3">
    <source>
        <dbReference type="ARBA" id="ARBA00022989"/>
    </source>
</evidence>
<keyword evidence="8" id="KW-1185">Reference proteome</keyword>
<evidence type="ECO:0000256" key="6">
    <source>
        <dbReference type="SAM" id="Phobius"/>
    </source>
</evidence>
<gene>
    <name evidence="7" type="ORF">PMEA_00032678</name>
</gene>
<feature type="transmembrane region" description="Helical" evidence="6">
    <location>
        <begin position="67"/>
        <end position="97"/>
    </location>
</feature>
<feature type="region of interest" description="Disordered" evidence="5">
    <location>
        <begin position="414"/>
        <end position="445"/>
    </location>
</feature>
<feature type="region of interest" description="Disordered" evidence="5">
    <location>
        <begin position="129"/>
        <end position="175"/>
    </location>
</feature>
<feature type="non-terminal residue" evidence="7">
    <location>
        <position position="1"/>
    </location>
</feature>
<dbReference type="EMBL" id="CALNXJ010000078">
    <property type="protein sequence ID" value="CAH3161027.1"/>
    <property type="molecule type" value="Genomic_DNA"/>
</dbReference>
<feature type="transmembrane region" description="Helical" evidence="6">
    <location>
        <begin position="337"/>
        <end position="362"/>
    </location>
</feature>
<keyword evidence="4 6" id="KW-0472">Membrane</keyword>
<dbReference type="PANTHER" id="PTHR31395">
    <property type="entry name" value="SHISA"/>
    <property type="match status" value="1"/>
</dbReference>
<dbReference type="GO" id="GO:0016020">
    <property type="term" value="C:membrane"/>
    <property type="evidence" value="ECO:0007669"/>
    <property type="project" value="UniProtKB-SubCell"/>
</dbReference>
<dbReference type="Proteomes" id="UP001159428">
    <property type="component" value="Unassembled WGS sequence"/>
</dbReference>
<comment type="caution">
    <text evidence="7">The sequence shown here is derived from an EMBL/GenBank/DDBJ whole genome shotgun (WGS) entry which is preliminary data.</text>
</comment>
<evidence type="ECO:0000256" key="4">
    <source>
        <dbReference type="ARBA" id="ARBA00023136"/>
    </source>
</evidence>
<proteinExistence type="predicted"/>
<keyword evidence="2 6" id="KW-0812">Transmembrane</keyword>
<name>A0AAU9XXV5_9CNID</name>